<dbReference type="Proteomes" id="UP000178114">
    <property type="component" value="Unassembled WGS sequence"/>
</dbReference>
<dbReference type="AlphaFoldDB" id="A0A1F5X1J7"/>
<dbReference type="EMBL" id="MFID01000006">
    <property type="protein sequence ID" value="OGF81723.1"/>
    <property type="molecule type" value="Genomic_DNA"/>
</dbReference>
<gene>
    <name evidence="1" type="ORF">A2930_03930</name>
</gene>
<evidence type="ECO:0000313" key="2">
    <source>
        <dbReference type="Proteomes" id="UP000178114"/>
    </source>
</evidence>
<proteinExistence type="predicted"/>
<name>A0A1F5X1J7_9BACT</name>
<organism evidence="1 2">
    <name type="scientific">Candidatus Giovannonibacteria bacterium RIFCSPLOWO2_01_FULL_45_34</name>
    <dbReference type="NCBI Taxonomy" id="1798351"/>
    <lineage>
        <taxon>Bacteria</taxon>
        <taxon>Candidatus Giovannoniibacteriota</taxon>
    </lineage>
</organism>
<reference evidence="1 2" key="1">
    <citation type="journal article" date="2016" name="Nat. Commun.">
        <title>Thousands of microbial genomes shed light on interconnected biogeochemical processes in an aquifer system.</title>
        <authorList>
            <person name="Anantharaman K."/>
            <person name="Brown C.T."/>
            <person name="Hug L.A."/>
            <person name="Sharon I."/>
            <person name="Castelle C.J."/>
            <person name="Probst A.J."/>
            <person name="Thomas B.C."/>
            <person name="Singh A."/>
            <person name="Wilkins M.J."/>
            <person name="Karaoz U."/>
            <person name="Brodie E.L."/>
            <person name="Williams K.H."/>
            <person name="Hubbard S.S."/>
            <person name="Banfield J.F."/>
        </authorList>
    </citation>
    <scope>NUCLEOTIDE SEQUENCE [LARGE SCALE GENOMIC DNA]</scope>
</reference>
<sequence>MSAEKEQNLNNSEKERLAELARELEVIHVQKTNGQSDVVMQKLIKRLRDGDAYSAKIFLSNEADKFTQYREDAVPVIIEKLYGGSGSPWFTLERKMRIVKSESPK</sequence>
<accession>A0A1F5X1J7</accession>
<protein>
    <submittedName>
        <fullName evidence="1">Uncharacterized protein</fullName>
    </submittedName>
</protein>
<comment type="caution">
    <text evidence="1">The sequence shown here is derived from an EMBL/GenBank/DDBJ whole genome shotgun (WGS) entry which is preliminary data.</text>
</comment>
<evidence type="ECO:0000313" key="1">
    <source>
        <dbReference type="EMBL" id="OGF81723.1"/>
    </source>
</evidence>